<evidence type="ECO:0000256" key="11">
    <source>
        <dbReference type="ARBA" id="ARBA00022840"/>
    </source>
</evidence>
<dbReference type="GO" id="GO:0046872">
    <property type="term" value="F:metal ion binding"/>
    <property type="evidence" value="ECO:0007669"/>
    <property type="project" value="UniProtKB-KW"/>
</dbReference>
<dbReference type="NCBIfam" id="NF002378">
    <property type="entry name" value="PRK01372.1"/>
    <property type="match status" value="1"/>
</dbReference>
<gene>
    <name evidence="18" type="primary">ddl</name>
    <name evidence="23" type="ORF">G8770_05950</name>
</gene>
<keyword evidence="9 20" id="KW-0479">Metal-binding</keyword>
<evidence type="ECO:0000256" key="10">
    <source>
        <dbReference type="ARBA" id="ARBA00022741"/>
    </source>
</evidence>
<dbReference type="GO" id="GO:0005829">
    <property type="term" value="C:cytosol"/>
    <property type="evidence" value="ECO:0007669"/>
    <property type="project" value="TreeGrafter"/>
</dbReference>
<comment type="subcellular location">
    <subcellularLocation>
        <location evidence="3 18">Cytoplasm</location>
    </subcellularLocation>
</comment>
<dbReference type="PANTHER" id="PTHR23132:SF23">
    <property type="entry name" value="D-ALANINE--D-ALANINE LIGASE B"/>
    <property type="match status" value="1"/>
</dbReference>
<dbReference type="GO" id="GO:0008716">
    <property type="term" value="F:D-alanine-D-alanine ligase activity"/>
    <property type="evidence" value="ECO:0007669"/>
    <property type="project" value="UniProtKB-UniRule"/>
</dbReference>
<comment type="cofactor">
    <cofactor evidence="1">
        <name>Mn(2+)</name>
        <dbReference type="ChEBI" id="CHEBI:29035"/>
    </cofactor>
</comment>
<feature type="active site" evidence="19">
    <location>
        <position position="280"/>
    </location>
</feature>
<comment type="catalytic activity">
    <reaction evidence="17 18">
        <text>2 D-alanine + ATP = D-alanyl-D-alanine + ADP + phosphate + H(+)</text>
        <dbReference type="Rhea" id="RHEA:11224"/>
        <dbReference type="ChEBI" id="CHEBI:15378"/>
        <dbReference type="ChEBI" id="CHEBI:30616"/>
        <dbReference type="ChEBI" id="CHEBI:43474"/>
        <dbReference type="ChEBI" id="CHEBI:57416"/>
        <dbReference type="ChEBI" id="CHEBI:57822"/>
        <dbReference type="ChEBI" id="CHEBI:456216"/>
        <dbReference type="EC" id="6.3.2.4"/>
    </reaction>
</comment>
<dbReference type="InterPro" id="IPR011127">
    <property type="entry name" value="Dala_Dala_lig_N"/>
</dbReference>
<feature type="binding site" evidence="20">
    <location>
        <position position="271"/>
    </location>
    <ligand>
        <name>Mg(2+)</name>
        <dbReference type="ChEBI" id="CHEBI:18420"/>
        <label>2</label>
    </ligand>
</feature>
<organism evidence="23 24">
    <name type="scientific">Pseudomaricurvus hydrocarbonicus</name>
    <dbReference type="NCBI Taxonomy" id="1470433"/>
    <lineage>
        <taxon>Bacteria</taxon>
        <taxon>Pseudomonadati</taxon>
        <taxon>Pseudomonadota</taxon>
        <taxon>Gammaproteobacteria</taxon>
        <taxon>Cellvibrionales</taxon>
        <taxon>Cellvibrionaceae</taxon>
        <taxon>Pseudomaricurvus</taxon>
    </lineage>
</organism>
<evidence type="ECO:0000256" key="9">
    <source>
        <dbReference type="ARBA" id="ARBA00022723"/>
    </source>
</evidence>
<evidence type="ECO:0000256" key="13">
    <source>
        <dbReference type="ARBA" id="ARBA00022960"/>
    </source>
</evidence>
<dbReference type="PROSITE" id="PS00843">
    <property type="entry name" value="DALA_DALA_LIGASE_1"/>
    <property type="match status" value="1"/>
</dbReference>
<dbReference type="InterPro" id="IPR011095">
    <property type="entry name" value="Dala_Dala_lig_C"/>
</dbReference>
<proteinExistence type="inferred from homology"/>
<keyword evidence="7 18" id="KW-0963">Cytoplasm</keyword>
<sequence length="305" mass="33034">MSKLSSQQFGRVAVLYGGQSAERAVSLNSGKAVYDALLRQGVDAFLIDVDDTIVERLLNETIDRVFIALHGPGGEDGRMQALLEFLGLPYTGSGVQASALAMDKWRTKQIFTASNIATPDYRALSEANLDEVVAEIGADLMVKPSHEGSSIGMSKVSSRAELDGAYQAAAQFDSSVFAEQVIVGAEYTVAVLNGEALPAIRLETDHQFYDYDAKYIANDTRYLCPCGLSDEDEARLKKLSVDAFESLGCSGWGRVDFMADKDGQFYTLEVNTVPGMTDHSLVPMAAKAHGLSFDDLVMTILMQTL</sequence>
<keyword evidence="16 18" id="KW-0961">Cell wall biogenesis/degradation</keyword>
<keyword evidence="12 20" id="KW-0460">Magnesium</keyword>
<keyword evidence="24" id="KW-1185">Reference proteome</keyword>
<dbReference type="GO" id="GO:0071555">
    <property type="term" value="P:cell wall organization"/>
    <property type="evidence" value="ECO:0007669"/>
    <property type="project" value="UniProtKB-KW"/>
</dbReference>
<name>A0A9E5JQX7_9GAMM</name>
<feature type="domain" description="ATP-grasp" evidence="22">
    <location>
        <begin position="108"/>
        <end position="302"/>
    </location>
</feature>
<evidence type="ECO:0000256" key="14">
    <source>
        <dbReference type="ARBA" id="ARBA00022984"/>
    </source>
</evidence>
<keyword evidence="15 20" id="KW-0464">Manganese</keyword>
<evidence type="ECO:0000256" key="5">
    <source>
        <dbReference type="ARBA" id="ARBA00010871"/>
    </source>
</evidence>
<evidence type="ECO:0000256" key="2">
    <source>
        <dbReference type="ARBA" id="ARBA00003921"/>
    </source>
</evidence>
<evidence type="ECO:0000256" key="15">
    <source>
        <dbReference type="ARBA" id="ARBA00023211"/>
    </source>
</evidence>
<evidence type="ECO:0000256" key="4">
    <source>
        <dbReference type="ARBA" id="ARBA00004752"/>
    </source>
</evidence>
<dbReference type="Gene3D" id="3.30.1490.20">
    <property type="entry name" value="ATP-grasp fold, A domain"/>
    <property type="match status" value="1"/>
</dbReference>
<keyword evidence="10 21" id="KW-0547">Nucleotide-binding</keyword>
<evidence type="ECO:0000256" key="21">
    <source>
        <dbReference type="PROSITE-ProRule" id="PRU00409"/>
    </source>
</evidence>
<dbReference type="RefSeq" id="WP_167183189.1">
    <property type="nucleotide sequence ID" value="NZ_JAAONZ010000003.1"/>
</dbReference>
<dbReference type="InterPro" id="IPR013815">
    <property type="entry name" value="ATP_grasp_subdomain_1"/>
</dbReference>
<evidence type="ECO:0000256" key="19">
    <source>
        <dbReference type="PIRSR" id="PIRSR039102-1"/>
    </source>
</evidence>
<protein>
    <recommendedName>
        <fullName evidence="6 18">D-alanine--D-alanine ligase</fullName>
        <ecNumber evidence="6 18">6.3.2.4</ecNumber>
    </recommendedName>
    <alternativeName>
        <fullName evidence="18">D-Ala-D-Ala ligase</fullName>
    </alternativeName>
    <alternativeName>
        <fullName evidence="18">D-alanylalanine synthetase</fullName>
    </alternativeName>
</protein>
<feature type="binding site" evidence="20">
    <location>
        <position position="269"/>
    </location>
    <ligand>
        <name>Mg(2+)</name>
        <dbReference type="ChEBI" id="CHEBI:18420"/>
        <label>2</label>
    </ligand>
</feature>
<feature type="active site" evidence="19">
    <location>
        <position position="22"/>
    </location>
</feature>
<dbReference type="EC" id="6.3.2.4" evidence="6 18"/>
<evidence type="ECO:0000256" key="16">
    <source>
        <dbReference type="ARBA" id="ARBA00023316"/>
    </source>
</evidence>
<comment type="caution">
    <text evidence="23">The sequence shown here is derived from an EMBL/GenBank/DDBJ whole genome shotgun (WGS) entry which is preliminary data.</text>
</comment>
<dbReference type="PROSITE" id="PS50975">
    <property type="entry name" value="ATP_GRASP"/>
    <property type="match status" value="1"/>
</dbReference>
<dbReference type="FunFam" id="3.30.470.20:FF:000008">
    <property type="entry name" value="D-alanine--D-alanine ligase"/>
    <property type="match status" value="1"/>
</dbReference>
<evidence type="ECO:0000259" key="22">
    <source>
        <dbReference type="PROSITE" id="PS50975"/>
    </source>
</evidence>
<keyword evidence="11 21" id="KW-0067">ATP-binding</keyword>
<dbReference type="EMBL" id="JAAONZ010000003">
    <property type="protein sequence ID" value="NHO65082.1"/>
    <property type="molecule type" value="Genomic_DNA"/>
</dbReference>
<dbReference type="Pfam" id="PF01820">
    <property type="entry name" value="Dala_Dala_lig_N"/>
    <property type="match status" value="2"/>
</dbReference>
<comment type="similarity">
    <text evidence="5 18">Belongs to the D-alanine--D-alanine ligase family.</text>
</comment>
<dbReference type="Gene3D" id="3.30.470.20">
    <property type="entry name" value="ATP-grasp fold, B domain"/>
    <property type="match status" value="1"/>
</dbReference>
<evidence type="ECO:0000256" key="8">
    <source>
        <dbReference type="ARBA" id="ARBA00022598"/>
    </source>
</evidence>
<keyword evidence="14 18" id="KW-0573">Peptidoglycan synthesis</keyword>
<evidence type="ECO:0000256" key="18">
    <source>
        <dbReference type="HAMAP-Rule" id="MF_00047"/>
    </source>
</evidence>
<comment type="function">
    <text evidence="2 18">Cell wall formation.</text>
</comment>
<evidence type="ECO:0000256" key="1">
    <source>
        <dbReference type="ARBA" id="ARBA00001936"/>
    </source>
</evidence>
<comment type="pathway">
    <text evidence="4 18">Cell wall biogenesis; peptidoglycan biosynthesis.</text>
</comment>
<dbReference type="AlphaFoldDB" id="A0A9E5JQX7"/>
<evidence type="ECO:0000256" key="6">
    <source>
        <dbReference type="ARBA" id="ARBA00012216"/>
    </source>
</evidence>
<dbReference type="GO" id="GO:0008360">
    <property type="term" value="P:regulation of cell shape"/>
    <property type="evidence" value="ECO:0007669"/>
    <property type="project" value="UniProtKB-KW"/>
</dbReference>
<dbReference type="InterPro" id="IPR000291">
    <property type="entry name" value="D-Ala_lig_Van_CS"/>
</dbReference>
<accession>A0A9E5JQX7</accession>
<evidence type="ECO:0000313" key="23">
    <source>
        <dbReference type="EMBL" id="NHO65082.1"/>
    </source>
</evidence>
<comment type="cofactor">
    <cofactor evidence="20">
        <name>Mg(2+)</name>
        <dbReference type="ChEBI" id="CHEBI:18420"/>
    </cofactor>
    <cofactor evidence="20">
        <name>Mn(2+)</name>
        <dbReference type="ChEBI" id="CHEBI:29035"/>
    </cofactor>
    <text evidence="20">Binds 2 magnesium or manganese ions per subunit.</text>
</comment>
<dbReference type="SUPFAM" id="SSF52440">
    <property type="entry name" value="PreATP-grasp domain"/>
    <property type="match status" value="1"/>
</dbReference>
<reference evidence="23" key="1">
    <citation type="submission" date="2020-03" db="EMBL/GenBank/DDBJ databases">
        <authorList>
            <person name="Guo F."/>
        </authorList>
    </citation>
    <scope>NUCLEOTIDE SEQUENCE</scope>
    <source>
        <strain evidence="23">JCM 30134</strain>
    </source>
</reference>
<dbReference type="InterPro" id="IPR005905">
    <property type="entry name" value="D_ala_D_ala"/>
</dbReference>
<dbReference type="SUPFAM" id="SSF56059">
    <property type="entry name" value="Glutathione synthetase ATP-binding domain-like"/>
    <property type="match status" value="1"/>
</dbReference>
<evidence type="ECO:0000256" key="17">
    <source>
        <dbReference type="ARBA" id="ARBA00047614"/>
    </source>
</evidence>
<feature type="binding site" evidence="20">
    <location>
        <position position="256"/>
    </location>
    <ligand>
        <name>Mg(2+)</name>
        <dbReference type="ChEBI" id="CHEBI:18420"/>
        <label>1</label>
    </ligand>
</feature>
<keyword evidence="8 18" id="KW-0436">Ligase</keyword>
<feature type="binding site" evidence="20">
    <location>
        <position position="269"/>
    </location>
    <ligand>
        <name>Mg(2+)</name>
        <dbReference type="ChEBI" id="CHEBI:18420"/>
        <label>1</label>
    </ligand>
</feature>
<keyword evidence="13 18" id="KW-0133">Cell shape</keyword>
<dbReference type="InterPro" id="IPR011761">
    <property type="entry name" value="ATP-grasp"/>
</dbReference>
<dbReference type="GO" id="GO:0005524">
    <property type="term" value="F:ATP binding"/>
    <property type="evidence" value="ECO:0007669"/>
    <property type="project" value="UniProtKB-UniRule"/>
</dbReference>
<evidence type="ECO:0000256" key="3">
    <source>
        <dbReference type="ARBA" id="ARBA00004496"/>
    </source>
</evidence>
<dbReference type="Gene3D" id="3.40.50.20">
    <property type="match status" value="1"/>
</dbReference>
<dbReference type="InterPro" id="IPR016185">
    <property type="entry name" value="PreATP-grasp_dom_sf"/>
</dbReference>
<dbReference type="Pfam" id="PF07478">
    <property type="entry name" value="Dala_Dala_lig_C"/>
    <property type="match status" value="1"/>
</dbReference>
<evidence type="ECO:0000313" key="24">
    <source>
        <dbReference type="Proteomes" id="UP000787472"/>
    </source>
</evidence>
<feature type="active site" evidence="19">
    <location>
        <position position="149"/>
    </location>
</feature>
<dbReference type="PANTHER" id="PTHR23132">
    <property type="entry name" value="D-ALANINE--D-ALANINE LIGASE"/>
    <property type="match status" value="1"/>
</dbReference>
<evidence type="ECO:0000256" key="12">
    <source>
        <dbReference type="ARBA" id="ARBA00022842"/>
    </source>
</evidence>
<evidence type="ECO:0000256" key="20">
    <source>
        <dbReference type="PIRSR" id="PIRSR039102-3"/>
    </source>
</evidence>
<evidence type="ECO:0000256" key="7">
    <source>
        <dbReference type="ARBA" id="ARBA00022490"/>
    </source>
</evidence>
<dbReference type="HAMAP" id="MF_00047">
    <property type="entry name" value="Dala_Dala_lig"/>
    <property type="match status" value="1"/>
</dbReference>
<dbReference type="PIRSF" id="PIRSF039102">
    <property type="entry name" value="Ddl/VanB"/>
    <property type="match status" value="1"/>
</dbReference>
<dbReference type="GO" id="GO:0009252">
    <property type="term" value="P:peptidoglycan biosynthetic process"/>
    <property type="evidence" value="ECO:0007669"/>
    <property type="project" value="UniProtKB-UniRule"/>
</dbReference>
<dbReference type="Proteomes" id="UP000787472">
    <property type="component" value="Unassembled WGS sequence"/>
</dbReference>
<dbReference type="NCBIfam" id="TIGR01205">
    <property type="entry name" value="D_ala_D_alaTIGR"/>
    <property type="match status" value="1"/>
</dbReference>